<dbReference type="SUPFAM" id="SSF53098">
    <property type="entry name" value="Ribonuclease H-like"/>
    <property type="match status" value="1"/>
</dbReference>
<protein>
    <recommendedName>
        <fullName evidence="2">RNase H type-1 domain-containing protein</fullName>
    </recommendedName>
</protein>
<feature type="region of interest" description="Disordered" evidence="1">
    <location>
        <begin position="1"/>
        <end position="31"/>
    </location>
</feature>
<reference evidence="4" key="1">
    <citation type="journal article" date="2024" name="IScience">
        <title>Strigolactones Initiate the Formation of Haustorium-like Structures in Castilleja.</title>
        <authorList>
            <person name="Buerger M."/>
            <person name="Peterson D."/>
            <person name="Chory J."/>
        </authorList>
    </citation>
    <scope>NUCLEOTIDE SEQUENCE [LARGE SCALE GENOMIC DNA]</scope>
</reference>
<proteinExistence type="predicted"/>
<accession>A0ABD3BJ99</accession>
<dbReference type="Pfam" id="PF13456">
    <property type="entry name" value="RVT_3"/>
    <property type="match status" value="1"/>
</dbReference>
<dbReference type="InterPro" id="IPR052929">
    <property type="entry name" value="RNase_H-like_EbsB-rel"/>
</dbReference>
<sequence>MDLANDHWHSQAKANHKRSSTNQSWSPPPEGWLKINTDAAYANGCSTSGVIFKNKNGSIVLAATYSHNCPDVITAECLAIIDACTLAASAKINKALFSSDSLNAVTSITNSPINCF</sequence>
<evidence type="ECO:0000313" key="3">
    <source>
        <dbReference type="EMBL" id="KAL3617347.1"/>
    </source>
</evidence>
<dbReference type="Gene3D" id="3.30.420.10">
    <property type="entry name" value="Ribonuclease H-like superfamily/Ribonuclease H"/>
    <property type="match status" value="1"/>
</dbReference>
<feature type="domain" description="RNase H type-1" evidence="2">
    <location>
        <begin position="36"/>
        <end position="110"/>
    </location>
</feature>
<evidence type="ECO:0000259" key="2">
    <source>
        <dbReference type="Pfam" id="PF13456"/>
    </source>
</evidence>
<dbReference type="InterPro" id="IPR036397">
    <property type="entry name" value="RNaseH_sf"/>
</dbReference>
<organism evidence="3 4">
    <name type="scientific">Castilleja foliolosa</name>
    <dbReference type="NCBI Taxonomy" id="1961234"/>
    <lineage>
        <taxon>Eukaryota</taxon>
        <taxon>Viridiplantae</taxon>
        <taxon>Streptophyta</taxon>
        <taxon>Embryophyta</taxon>
        <taxon>Tracheophyta</taxon>
        <taxon>Spermatophyta</taxon>
        <taxon>Magnoliopsida</taxon>
        <taxon>eudicotyledons</taxon>
        <taxon>Gunneridae</taxon>
        <taxon>Pentapetalae</taxon>
        <taxon>asterids</taxon>
        <taxon>lamiids</taxon>
        <taxon>Lamiales</taxon>
        <taxon>Orobanchaceae</taxon>
        <taxon>Pedicularideae</taxon>
        <taxon>Castillejinae</taxon>
        <taxon>Castilleja</taxon>
    </lineage>
</organism>
<dbReference type="AlphaFoldDB" id="A0ABD3BJ99"/>
<evidence type="ECO:0000313" key="4">
    <source>
        <dbReference type="Proteomes" id="UP001632038"/>
    </source>
</evidence>
<evidence type="ECO:0000256" key="1">
    <source>
        <dbReference type="SAM" id="MobiDB-lite"/>
    </source>
</evidence>
<name>A0ABD3BJ99_9LAMI</name>
<dbReference type="Proteomes" id="UP001632038">
    <property type="component" value="Unassembled WGS sequence"/>
</dbReference>
<keyword evidence="4" id="KW-1185">Reference proteome</keyword>
<comment type="caution">
    <text evidence="3">The sequence shown here is derived from an EMBL/GenBank/DDBJ whole genome shotgun (WGS) entry which is preliminary data.</text>
</comment>
<gene>
    <name evidence="3" type="ORF">CASFOL_038760</name>
</gene>
<dbReference type="InterPro" id="IPR002156">
    <property type="entry name" value="RNaseH_domain"/>
</dbReference>
<dbReference type="InterPro" id="IPR012337">
    <property type="entry name" value="RNaseH-like_sf"/>
</dbReference>
<dbReference type="PANTHER" id="PTHR47074">
    <property type="entry name" value="BNAC02G40300D PROTEIN"/>
    <property type="match status" value="1"/>
</dbReference>
<dbReference type="PANTHER" id="PTHR47074:SF11">
    <property type="entry name" value="REVERSE TRANSCRIPTASE-LIKE PROTEIN"/>
    <property type="match status" value="1"/>
</dbReference>
<dbReference type="EMBL" id="JAVIJP010000082">
    <property type="protein sequence ID" value="KAL3617347.1"/>
    <property type="molecule type" value="Genomic_DNA"/>
</dbReference>